<evidence type="ECO:0000256" key="11">
    <source>
        <dbReference type="ARBA" id="ARBA00022989"/>
    </source>
</evidence>
<keyword evidence="10 15" id="KW-0067">ATP-binding</keyword>
<gene>
    <name evidence="15 19" type="primary">ftsH</name>
    <name evidence="19" type="ORF">Strain138_001239</name>
    <name evidence="20" type="ORF">Strain318_001239</name>
</gene>
<dbReference type="SMART" id="SM00382">
    <property type="entry name" value="AAA"/>
    <property type="match status" value="1"/>
</dbReference>
<feature type="compositionally biased region" description="Low complexity" evidence="17">
    <location>
        <begin position="639"/>
        <end position="649"/>
    </location>
</feature>
<accession>A0AA49Q6T0</accession>
<sequence>MANAPQQQKPGGFSKASRTLSLWVLAFLVPFVFFQMTTGRNEQSPLVDYSVYDTQLGADNISRVTIVGGTKINGEFKNRVLVEGREVRRFSVLLPVPNSDAELERLRAKQVAIKAEPPRVSMGTILLQMLPWIIIIGIWVFLLRQMQAGGNKAFSFGKSKAKLLSGDTPKVTFADVAGADEAKVELREIIEFLKDPAKFTKLGGRLPKGALLVGPPGTGKTLLAKAVAGEAGRPFFSMSGSDFVEMFVGVGASRVRDLFEQGKANAPCIIFIDEIDAVGRHRGAGLGGGHDEREQTLNQLLVEMDGFESNDGVILIAATNRPDVLDPALLRPGRFDRQIVVDAPDLKGRIGILKVHVRNKPLAADVEIERLARGTPGMAGADLANLVNEAALLAARRNHDKIYMVDFEDAKDRVMLGAERKSLVMREEERRLTAFHEAGHAVCAIRVKGNDPLHKVTIVPRGRALGLAFTLPEDDRVSVTREQLEARLVMSYGGRVAEELVFGRDRVTTGAASDIQQATGIARRYVSQWGLSDAIGPILVGDNEQEVFLGRELTSRRQVSERTAQQVDDEVSRVINEAYNRAVDTLTQHRPLLDAIATALLERETLTREDIAILEKGEALPPRQEPPSTPAVPAPTIVPAPEARRVPPVIGGPEPSPA</sequence>
<dbReference type="PANTHER" id="PTHR23076:SF97">
    <property type="entry name" value="ATP-DEPENDENT ZINC METALLOPROTEASE YME1L1"/>
    <property type="match status" value="1"/>
</dbReference>
<dbReference type="HAMAP" id="MF_01458">
    <property type="entry name" value="FtsH"/>
    <property type="match status" value="1"/>
</dbReference>
<feature type="active site" evidence="15">
    <location>
        <position position="437"/>
    </location>
</feature>
<keyword evidence="7 15" id="KW-0547">Nucleotide-binding</keyword>
<keyword evidence="5 15" id="KW-0812">Transmembrane</keyword>
<comment type="cofactor">
    <cofactor evidence="15">
        <name>Zn(2+)</name>
        <dbReference type="ChEBI" id="CHEBI:29105"/>
    </cofactor>
    <text evidence="15">Binds 1 zinc ion per subunit.</text>
</comment>
<dbReference type="Pfam" id="PF01434">
    <property type="entry name" value="Peptidase_M41"/>
    <property type="match status" value="1"/>
</dbReference>
<evidence type="ECO:0000256" key="12">
    <source>
        <dbReference type="ARBA" id="ARBA00023049"/>
    </source>
</evidence>
<keyword evidence="12 15" id="KW-0482">Metalloprotease</keyword>
<evidence type="ECO:0000256" key="7">
    <source>
        <dbReference type="ARBA" id="ARBA00022741"/>
    </source>
</evidence>
<dbReference type="KEGG" id="pspc:Strain318_001239"/>
<feature type="compositionally biased region" description="Pro residues" evidence="17">
    <location>
        <begin position="623"/>
        <end position="638"/>
    </location>
</feature>
<keyword evidence="13 15" id="KW-0472">Membrane</keyword>
<evidence type="ECO:0000313" key="21">
    <source>
        <dbReference type="Proteomes" id="UP001229955"/>
    </source>
</evidence>
<dbReference type="Pfam" id="PF17862">
    <property type="entry name" value="AAA_lid_3"/>
    <property type="match status" value="1"/>
</dbReference>
<feature type="binding site" evidence="15">
    <location>
        <position position="514"/>
    </location>
    <ligand>
        <name>Zn(2+)</name>
        <dbReference type="ChEBI" id="CHEBI:29105"/>
        <note>catalytic</note>
    </ligand>
</feature>
<evidence type="ECO:0000256" key="15">
    <source>
        <dbReference type="HAMAP-Rule" id="MF_01458"/>
    </source>
</evidence>
<evidence type="ECO:0000256" key="2">
    <source>
        <dbReference type="ARBA" id="ARBA00010044"/>
    </source>
</evidence>
<dbReference type="GO" id="GO:0004176">
    <property type="term" value="F:ATP-dependent peptidase activity"/>
    <property type="evidence" value="ECO:0007669"/>
    <property type="project" value="InterPro"/>
</dbReference>
<keyword evidence="6 15" id="KW-0479">Metal-binding</keyword>
<evidence type="ECO:0000256" key="8">
    <source>
        <dbReference type="ARBA" id="ARBA00022801"/>
    </source>
</evidence>
<comment type="subcellular location">
    <subcellularLocation>
        <location evidence="15">Cell membrane</location>
        <topology evidence="15">Multi-pass membrane protein</topology>
        <orientation evidence="15">Cytoplasmic side</orientation>
    </subcellularLocation>
    <subcellularLocation>
        <location evidence="1">Membrane</location>
    </subcellularLocation>
</comment>
<dbReference type="EC" id="3.4.24.-" evidence="15"/>
<dbReference type="Gene3D" id="1.20.58.760">
    <property type="entry name" value="Peptidase M41"/>
    <property type="match status" value="1"/>
</dbReference>
<dbReference type="EMBL" id="CP130613">
    <property type="protein sequence ID" value="WKW14878.1"/>
    <property type="molecule type" value="Genomic_DNA"/>
</dbReference>
<dbReference type="GO" id="GO:0005524">
    <property type="term" value="F:ATP binding"/>
    <property type="evidence" value="ECO:0007669"/>
    <property type="project" value="UniProtKB-UniRule"/>
</dbReference>
<evidence type="ECO:0000256" key="3">
    <source>
        <dbReference type="ARBA" id="ARBA00022475"/>
    </source>
</evidence>
<dbReference type="SUPFAM" id="SSF52540">
    <property type="entry name" value="P-loop containing nucleoside triphosphate hydrolases"/>
    <property type="match status" value="1"/>
</dbReference>
<keyword evidence="9 15" id="KW-0862">Zinc</keyword>
<evidence type="ECO:0000259" key="18">
    <source>
        <dbReference type="SMART" id="SM00382"/>
    </source>
</evidence>
<dbReference type="Gene3D" id="3.30.720.210">
    <property type="match status" value="1"/>
</dbReference>
<dbReference type="InterPro" id="IPR003959">
    <property type="entry name" value="ATPase_AAA_core"/>
</dbReference>
<keyword evidence="21" id="KW-1185">Reference proteome</keyword>
<evidence type="ECO:0000256" key="9">
    <source>
        <dbReference type="ARBA" id="ARBA00022833"/>
    </source>
</evidence>
<evidence type="ECO:0000256" key="4">
    <source>
        <dbReference type="ARBA" id="ARBA00022670"/>
    </source>
</evidence>
<evidence type="ECO:0000313" key="20">
    <source>
        <dbReference type="EMBL" id="WKW14878.1"/>
    </source>
</evidence>
<dbReference type="InterPro" id="IPR011546">
    <property type="entry name" value="Pept_M41_FtsH_extracell"/>
</dbReference>
<feature type="transmembrane region" description="Helical" evidence="15">
    <location>
        <begin position="125"/>
        <end position="143"/>
    </location>
</feature>
<dbReference type="Pfam" id="PF00004">
    <property type="entry name" value="AAA"/>
    <property type="match status" value="1"/>
</dbReference>
<evidence type="ECO:0000256" key="16">
    <source>
        <dbReference type="RuleBase" id="RU003651"/>
    </source>
</evidence>
<dbReference type="NCBIfam" id="TIGR01241">
    <property type="entry name" value="FtsH_fam"/>
    <property type="match status" value="1"/>
</dbReference>
<name>A0AA49Q4J2_9BACT</name>
<keyword evidence="11 15" id="KW-1133">Transmembrane helix</keyword>
<dbReference type="FunFam" id="1.20.58.760:FF:000001">
    <property type="entry name" value="ATP-dependent zinc metalloprotease FtsH"/>
    <property type="match status" value="1"/>
</dbReference>
<dbReference type="EMBL" id="CP130612">
    <property type="protein sequence ID" value="WKW11968.1"/>
    <property type="molecule type" value="Genomic_DNA"/>
</dbReference>
<dbReference type="GO" id="GO:0030163">
    <property type="term" value="P:protein catabolic process"/>
    <property type="evidence" value="ECO:0007669"/>
    <property type="project" value="UniProtKB-UniRule"/>
</dbReference>
<accession>A0AA49Q4J2</accession>
<dbReference type="Pfam" id="PF06480">
    <property type="entry name" value="FtsH_ext"/>
    <property type="match status" value="1"/>
</dbReference>
<dbReference type="CDD" id="cd19501">
    <property type="entry name" value="RecA-like_FtsH"/>
    <property type="match status" value="1"/>
</dbReference>
<evidence type="ECO:0000256" key="10">
    <source>
        <dbReference type="ARBA" id="ARBA00022840"/>
    </source>
</evidence>
<keyword evidence="4 15" id="KW-0645">Protease</keyword>
<dbReference type="InterPro" id="IPR037219">
    <property type="entry name" value="Peptidase_M41-like"/>
</dbReference>
<dbReference type="PANTHER" id="PTHR23076">
    <property type="entry name" value="METALLOPROTEASE M41 FTSH"/>
    <property type="match status" value="1"/>
</dbReference>
<dbReference type="PRINTS" id="PR00830">
    <property type="entry name" value="ENDOLAPTASE"/>
</dbReference>
<dbReference type="FunFam" id="1.10.8.60:FF:000001">
    <property type="entry name" value="ATP-dependent zinc metalloprotease FtsH"/>
    <property type="match status" value="1"/>
</dbReference>
<dbReference type="InterPro" id="IPR003593">
    <property type="entry name" value="AAA+_ATPase"/>
</dbReference>
<organism evidence="19">
    <name type="scientific">Pseudogemmatithrix spongiicola</name>
    <dbReference type="NCBI Taxonomy" id="3062599"/>
    <lineage>
        <taxon>Bacteria</taxon>
        <taxon>Pseudomonadati</taxon>
        <taxon>Gemmatimonadota</taxon>
        <taxon>Gemmatimonadia</taxon>
        <taxon>Gemmatimonadales</taxon>
        <taxon>Gemmatimonadaceae</taxon>
        <taxon>Pseudogemmatithrix</taxon>
    </lineage>
</organism>
<protein>
    <recommendedName>
        <fullName evidence="15">ATP-dependent zinc metalloprotease FtsH</fullName>
        <ecNumber evidence="15">3.4.24.-</ecNumber>
    </recommendedName>
</protein>
<dbReference type="InterPro" id="IPR005936">
    <property type="entry name" value="FtsH"/>
</dbReference>
<keyword evidence="8 15" id="KW-0378">Hydrolase</keyword>
<dbReference type="GO" id="GO:0016887">
    <property type="term" value="F:ATP hydrolysis activity"/>
    <property type="evidence" value="ECO:0007669"/>
    <property type="project" value="UniProtKB-UniRule"/>
</dbReference>
<feature type="binding site" evidence="15">
    <location>
        <position position="440"/>
    </location>
    <ligand>
        <name>Zn(2+)</name>
        <dbReference type="ChEBI" id="CHEBI:29105"/>
        <note>catalytic</note>
    </ligand>
</feature>
<comment type="similarity">
    <text evidence="2 15">In the C-terminal section; belongs to the peptidase M41 family.</text>
</comment>
<feature type="transmembrane region" description="Helical" evidence="15">
    <location>
        <begin position="20"/>
        <end position="38"/>
    </location>
</feature>
<evidence type="ECO:0000256" key="17">
    <source>
        <dbReference type="SAM" id="MobiDB-lite"/>
    </source>
</evidence>
<dbReference type="Gene3D" id="3.40.50.300">
    <property type="entry name" value="P-loop containing nucleotide triphosphate hydrolases"/>
    <property type="match status" value="1"/>
</dbReference>
<evidence type="ECO:0000256" key="13">
    <source>
        <dbReference type="ARBA" id="ARBA00023136"/>
    </source>
</evidence>
<comment type="function">
    <text evidence="15">Acts as a processive, ATP-dependent zinc metallopeptidase for both cytoplasmic and membrane proteins. Plays a role in the quality control of integral membrane proteins.</text>
</comment>
<dbReference type="InterPro" id="IPR003960">
    <property type="entry name" value="ATPase_AAA_CS"/>
</dbReference>
<dbReference type="AlphaFoldDB" id="A0AA49Q4J2"/>
<dbReference type="InterPro" id="IPR000642">
    <property type="entry name" value="Peptidase_M41"/>
</dbReference>
<keyword evidence="3 15" id="KW-1003">Cell membrane</keyword>
<proteinExistence type="inferred from homology"/>
<dbReference type="Proteomes" id="UP001229955">
    <property type="component" value="Chromosome"/>
</dbReference>
<dbReference type="GO" id="GO:0004222">
    <property type="term" value="F:metalloendopeptidase activity"/>
    <property type="evidence" value="ECO:0007669"/>
    <property type="project" value="InterPro"/>
</dbReference>
<comment type="similarity">
    <text evidence="14 15">In the central section; belongs to the AAA ATPase family.</text>
</comment>
<dbReference type="GO" id="GO:0005886">
    <property type="term" value="C:plasma membrane"/>
    <property type="evidence" value="ECO:0007669"/>
    <property type="project" value="UniProtKB-SubCell"/>
</dbReference>
<feature type="region of interest" description="Disordered" evidence="17">
    <location>
        <begin position="615"/>
        <end position="658"/>
    </location>
</feature>
<feature type="binding site" evidence="15">
    <location>
        <begin position="214"/>
        <end position="221"/>
    </location>
    <ligand>
        <name>ATP</name>
        <dbReference type="ChEBI" id="CHEBI:30616"/>
    </ligand>
</feature>
<dbReference type="InterPro" id="IPR027417">
    <property type="entry name" value="P-loop_NTPase"/>
</dbReference>
<evidence type="ECO:0000256" key="6">
    <source>
        <dbReference type="ARBA" id="ARBA00022723"/>
    </source>
</evidence>
<evidence type="ECO:0000256" key="5">
    <source>
        <dbReference type="ARBA" id="ARBA00022692"/>
    </source>
</evidence>
<feature type="domain" description="AAA+ ATPase" evidence="18">
    <location>
        <begin position="206"/>
        <end position="345"/>
    </location>
</feature>
<evidence type="ECO:0000256" key="14">
    <source>
        <dbReference type="ARBA" id="ARBA00061570"/>
    </source>
</evidence>
<comment type="subunit">
    <text evidence="15">Homohexamer.</text>
</comment>
<dbReference type="RefSeq" id="WP_367887647.1">
    <property type="nucleotide sequence ID" value="NZ_CP130612.1"/>
</dbReference>
<dbReference type="InterPro" id="IPR041569">
    <property type="entry name" value="AAA_lid_3"/>
</dbReference>
<evidence type="ECO:0000313" key="19">
    <source>
        <dbReference type="EMBL" id="WKW11968.1"/>
    </source>
</evidence>
<dbReference type="PROSITE" id="PS00674">
    <property type="entry name" value="AAA"/>
    <property type="match status" value="1"/>
</dbReference>
<evidence type="ECO:0000256" key="1">
    <source>
        <dbReference type="ARBA" id="ARBA00004370"/>
    </source>
</evidence>
<dbReference type="Gene3D" id="1.10.8.60">
    <property type="match status" value="1"/>
</dbReference>
<feature type="binding site" evidence="15">
    <location>
        <position position="436"/>
    </location>
    <ligand>
        <name>Zn(2+)</name>
        <dbReference type="ChEBI" id="CHEBI:29105"/>
        <note>catalytic</note>
    </ligand>
</feature>
<dbReference type="FunFam" id="3.40.50.300:FF:000001">
    <property type="entry name" value="ATP-dependent zinc metalloprotease FtsH"/>
    <property type="match status" value="1"/>
</dbReference>
<reference evidence="19" key="1">
    <citation type="submission" date="2023-07" db="EMBL/GenBank/DDBJ databases">
        <authorList>
            <person name="Haufschild T."/>
            <person name="Kallscheuer N."/>
            <person name="Hammer J."/>
            <person name="Kohn T."/>
            <person name="Kabuu M."/>
            <person name="Jogler M."/>
            <person name="Wohfarth N."/>
            <person name="Heuer A."/>
            <person name="Rohde M."/>
            <person name="van Teeseling M.C.F."/>
            <person name="Jogler C."/>
        </authorList>
    </citation>
    <scope>NUCLEOTIDE SEQUENCE</scope>
    <source>
        <strain evidence="19">Strain 138</strain>
        <strain evidence="20">Strain 318</strain>
    </source>
</reference>
<dbReference type="SUPFAM" id="SSF140990">
    <property type="entry name" value="FtsH protease domain-like"/>
    <property type="match status" value="1"/>
</dbReference>
<dbReference type="GO" id="GO:0006508">
    <property type="term" value="P:proteolysis"/>
    <property type="evidence" value="ECO:0007669"/>
    <property type="project" value="UniProtKB-KW"/>
</dbReference>
<comment type="similarity">
    <text evidence="16">Belongs to the AAA ATPase family.</text>
</comment>
<dbReference type="GO" id="GO:0008270">
    <property type="term" value="F:zinc ion binding"/>
    <property type="evidence" value="ECO:0007669"/>
    <property type="project" value="UniProtKB-UniRule"/>
</dbReference>